<feature type="domain" description="DUF8185" evidence="2">
    <location>
        <begin position="117"/>
        <end position="214"/>
    </location>
</feature>
<name>A0A6J6CSM6_9ZZZZ</name>
<dbReference type="AlphaFoldDB" id="A0A6J6CSM6"/>
<dbReference type="InterPro" id="IPR058498">
    <property type="entry name" value="DUF8185"/>
</dbReference>
<feature type="domain" description="DUF8010" evidence="1">
    <location>
        <begin position="2"/>
        <end position="113"/>
    </location>
</feature>
<protein>
    <submittedName>
        <fullName evidence="3">Unannotated protein</fullName>
    </submittedName>
</protein>
<organism evidence="3">
    <name type="scientific">freshwater metagenome</name>
    <dbReference type="NCBI Taxonomy" id="449393"/>
    <lineage>
        <taxon>unclassified sequences</taxon>
        <taxon>metagenomes</taxon>
        <taxon>ecological metagenomes</taxon>
    </lineage>
</organism>
<gene>
    <name evidence="3" type="ORF">UFOPK1591_00281</name>
</gene>
<dbReference type="Pfam" id="PF26035">
    <property type="entry name" value="DUF8010"/>
    <property type="match status" value="1"/>
</dbReference>
<proteinExistence type="predicted"/>
<accession>A0A6J6CSM6</accession>
<dbReference type="Pfam" id="PF26572">
    <property type="entry name" value="DUF8185"/>
    <property type="match status" value="1"/>
</dbReference>
<evidence type="ECO:0000313" key="3">
    <source>
        <dbReference type="EMBL" id="CAB4554522.1"/>
    </source>
</evidence>
<evidence type="ECO:0000259" key="1">
    <source>
        <dbReference type="Pfam" id="PF26035"/>
    </source>
</evidence>
<dbReference type="InterPro" id="IPR058323">
    <property type="entry name" value="DUF8010"/>
</dbReference>
<evidence type="ECO:0000259" key="2">
    <source>
        <dbReference type="Pfam" id="PF26572"/>
    </source>
</evidence>
<reference evidence="3" key="1">
    <citation type="submission" date="2020-05" db="EMBL/GenBank/DDBJ databases">
        <authorList>
            <person name="Chiriac C."/>
            <person name="Salcher M."/>
            <person name="Ghai R."/>
            <person name="Kavagutti S V."/>
        </authorList>
    </citation>
    <scope>NUCLEOTIDE SEQUENCE</scope>
</reference>
<sequence length="215" mass="22939">MTDTFTLASADDVADLTTFAQRAERLGCALMRLTVVGSHLAVTVCVLEKQGLLDSHPYVFGLRVFELSRDEGDLANNSELDVLIETRALLDRLARMNVTVDVPVAQARVPWAGVAAPRDGWVHGGSVGAAELIAVAKSGIDEVASANGLGTNIVTEVRRTVWTRRVGESGIFAGMAFAAFGLGFAREGTDDQISVTTNGSWTRITTARGYVLARM</sequence>
<dbReference type="EMBL" id="CAEZTD010000013">
    <property type="protein sequence ID" value="CAB4554522.1"/>
    <property type="molecule type" value="Genomic_DNA"/>
</dbReference>